<name>A0ABV7DHW7_9HYPH</name>
<comment type="subcellular location">
    <subcellularLocation>
        <location evidence="1">Cell membrane</location>
        <topology evidence="1">Multi-pass membrane protein</topology>
    </subcellularLocation>
</comment>
<protein>
    <submittedName>
        <fullName evidence="10">Branched-chain amino acid ABC transporter permease</fullName>
    </submittedName>
</protein>
<evidence type="ECO:0000256" key="2">
    <source>
        <dbReference type="ARBA" id="ARBA00022448"/>
    </source>
</evidence>
<dbReference type="PANTHER" id="PTHR11795">
    <property type="entry name" value="BRANCHED-CHAIN AMINO ACID TRANSPORT SYSTEM PERMEASE PROTEIN LIVH"/>
    <property type="match status" value="1"/>
</dbReference>
<evidence type="ECO:0000256" key="1">
    <source>
        <dbReference type="ARBA" id="ARBA00004651"/>
    </source>
</evidence>
<gene>
    <name evidence="10" type="ORF">ACFOHH_14545</name>
</gene>
<comment type="caution">
    <text evidence="10">The sequence shown here is derived from an EMBL/GenBank/DDBJ whole genome shotgun (WGS) entry which is preliminary data.</text>
</comment>
<evidence type="ECO:0000313" key="11">
    <source>
        <dbReference type="Proteomes" id="UP001595377"/>
    </source>
</evidence>
<accession>A0ABV7DHW7</accession>
<evidence type="ECO:0000313" key="10">
    <source>
        <dbReference type="EMBL" id="MFC3074327.1"/>
    </source>
</evidence>
<feature type="transmembrane region" description="Helical" evidence="9">
    <location>
        <begin position="34"/>
        <end position="51"/>
    </location>
</feature>
<evidence type="ECO:0000256" key="6">
    <source>
        <dbReference type="ARBA" id="ARBA00022989"/>
    </source>
</evidence>
<feature type="transmembrane region" description="Helical" evidence="9">
    <location>
        <begin position="6"/>
        <end position="27"/>
    </location>
</feature>
<evidence type="ECO:0000256" key="3">
    <source>
        <dbReference type="ARBA" id="ARBA00022475"/>
    </source>
</evidence>
<dbReference type="RefSeq" id="WP_257315300.1">
    <property type="nucleotide sequence ID" value="NZ_JANFDG010000011.1"/>
</dbReference>
<dbReference type="CDD" id="cd06582">
    <property type="entry name" value="TM_PBP1_LivH_like"/>
    <property type="match status" value="1"/>
</dbReference>
<keyword evidence="3" id="KW-1003">Cell membrane</keyword>
<comment type="similarity">
    <text evidence="8">Belongs to the binding-protein-dependent transport system permease family. LivHM subfamily.</text>
</comment>
<evidence type="ECO:0000256" key="4">
    <source>
        <dbReference type="ARBA" id="ARBA00022692"/>
    </source>
</evidence>
<feature type="transmembrane region" description="Helical" evidence="9">
    <location>
        <begin position="189"/>
        <end position="212"/>
    </location>
</feature>
<feature type="transmembrane region" description="Helical" evidence="9">
    <location>
        <begin position="89"/>
        <end position="112"/>
    </location>
</feature>
<keyword evidence="4 9" id="KW-0812">Transmembrane</keyword>
<keyword evidence="7 9" id="KW-0472">Membrane</keyword>
<organism evidence="10 11">
    <name type="scientific">Shinella pollutisoli</name>
    <dbReference type="NCBI Taxonomy" id="2250594"/>
    <lineage>
        <taxon>Bacteria</taxon>
        <taxon>Pseudomonadati</taxon>
        <taxon>Pseudomonadota</taxon>
        <taxon>Alphaproteobacteria</taxon>
        <taxon>Hyphomicrobiales</taxon>
        <taxon>Rhizobiaceae</taxon>
        <taxon>Shinella</taxon>
    </lineage>
</organism>
<feature type="transmembrane region" description="Helical" evidence="9">
    <location>
        <begin position="254"/>
        <end position="276"/>
    </location>
</feature>
<keyword evidence="6 9" id="KW-1133">Transmembrane helix</keyword>
<dbReference type="InterPro" id="IPR001851">
    <property type="entry name" value="ABC_transp_permease"/>
</dbReference>
<dbReference type="PANTHER" id="PTHR11795:SF450">
    <property type="entry name" value="ABC TRANSPORTER PERMEASE PROTEIN"/>
    <property type="match status" value="1"/>
</dbReference>
<keyword evidence="5" id="KW-0029">Amino-acid transport</keyword>
<dbReference type="Pfam" id="PF02653">
    <property type="entry name" value="BPD_transp_2"/>
    <property type="match status" value="1"/>
</dbReference>
<evidence type="ECO:0000256" key="5">
    <source>
        <dbReference type="ARBA" id="ARBA00022970"/>
    </source>
</evidence>
<sequence>MFAQLVASGLVQGSIYAVIALGMTVLFRSTGVVHFGYGAFFMAGAFAVYVFSQVVGMAFVLAFLAAVAVLVLVGMAFERVLVRPIVHGPHVTVAMMTVAMSYLLTGVARFFWGQEVLRMPPIVDVPPIFVGSIVLTAQDLLIIAGCMALVVAFFLFFARTKLGKLMQAASQVPRGAALVGINVPGFHMAMWGVVAGIAAVAGTLVAPVTMLYPDMGAHLLIKAFAAMTFGGFGNLGGAVLGGLLIGLAEQLAGFYISTALIDIFAYLVIIVVLIVLPNGILGKKEATRV</sequence>
<evidence type="ECO:0000256" key="8">
    <source>
        <dbReference type="ARBA" id="ARBA00037998"/>
    </source>
</evidence>
<reference evidence="11" key="1">
    <citation type="journal article" date="2019" name="Int. J. Syst. Evol. Microbiol.">
        <title>The Global Catalogue of Microorganisms (GCM) 10K type strain sequencing project: providing services to taxonomists for standard genome sequencing and annotation.</title>
        <authorList>
            <consortium name="The Broad Institute Genomics Platform"/>
            <consortium name="The Broad Institute Genome Sequencing Center for Infectious Disease"/>
            <person name="Wu L."/>
            <person name="Ma J."/>
        </authorList>
    </citation>
    <scope>NUCLEOTIDE SEQUENCE [LARGE SCALE GENOMIC DNA]</scope>
    <source>
        <strain evidence="11">KCTC 52677</strain>
    </source>
</reference>
<evidence type="ECO:0000256" key="9">
    <source>
        <dbReference type="SAM" id="Phobius"/>
    </source>
</evidence>
<feature type="transmembrane region" description="Helical" evidence="9">
    <location>
        <begin position="224"/>
        <end position="248"/>
    </location>
</feature>
<dbReference type="Proteomes" id="UP001595377">
    <property type="component" value="Unassembled WGS sequence"/>
</dbReference>
<feature type="transmembrane region" description="Helical" evidence="9">
    <location>
        <begin position="132"/>
        <end position="158"/>
    </location>
</feature>
<keyword evidence="2" id="KW-0813">Transport</keyword>
<dbReference type="InterPro" id="IPR052157">
    <property type="entry name" value="BCAA_transport_permease"/>
</dbReference>
<evidence type="ECO:0000256" key="7">
    <source>
        <dbReference type="ARBA" id="ARBA00023136"/>
    </source>
</evidence>
<dbReference type="EMBL" id="JBHRSP010000023">
    <property type="protein sequence ID" value="MFC3074327.1"/>
    <property type="molecule type" value="Genomic_DNA"/>
</dbReference>
<proteinExistence type="inferred from homology"/>
<feature type="transmembrane region" description="Helical" evidence="9">
    <location>
        <begin position="57"/>
        <end position="77"/>
    </location>
</feature>
<keyword evidence="11" id="KW-1185">Reference proteome</keyword>